<evidence type="ECO:0000256" key="1">
    <source>
        <dbReference type="ARBA" id="ARBA00022679"/>
    </source>
</evidence>
<evidence type="ECO:0000313" key="4">
    <source>
        <dbReference type="Proteomes" id="UP000824230"/>
    </source>
</evidence>
<organism evidence="3 4">
    <name type="scientific">Candidatus Blautia pullistercoris</name>
    <dbReference type="NCBI Taxonomy" id="2838499"/>
    <lineage>
        <taxon>Bacteria</taxon>
        <taxon>Bacillati</taxon>
        <taxon>Bacillota</taxon>
        <taxon>Clostridia</taxon>
        <taxon>Lachnospirales</taxon>
        <taxon>Lachnospiraceae</taxon>
        <taxon>Blautia</taxon>
    </lineage>
</organism>
<keyword evidence="3" id="KW-0489">Methyltransferase</keyword>
<dbReference type="GO" id="GO:0004427">
    <property type="term" value="F:inorganic diphosphate phosphatase activity"/>
    <property type="evidence" value="ECO:0007669"/>
    <property type="project" value="InterPro"/>
</dbReference>
<dbReference type="PANTHER" id="PTHR44068">
    <property type="entry name" value="ZGC:194242"/>
    <property type="match status" value="1"/>
</dbReference>
<dbReference type="GO" id="GO:0000287">
    <property type="term" value="F:magnesium ion binding"/>
    <property type="evidence" value="ECO:0007669"/>
    <property type="project" value="InterPro"/>
</dbReference>
<dbReference type="InterPro" id="IPR050447">
    <property type="entry name" value="Erg6_SMT_methyltransf"/>
</dbReference>
<accession>A0A9D1VLG5</accession>
<dbReference type="Proteomes" id="UP000824230">
    <property type="component" value="Unassembled WGS sequence"/>
</dbReference>
<proteinExistence type="predicted"/>
<dbReference type="InterPro" id="IPR013216">
    <property type="entry name" value="Methyltransf_11"/>
</dbReference>
<dbReference type="Pfam" id="PF08241">
    <property type="entry name" value="Methyltransf_11"/>
    <property type="match status" value="1"/>
</dbReference>
<evidence type="ECO:0000259" key="2">
    <source>
        <dbReference type="Pfam" id="PF08241"/>
    </source>
</evidence>
<protein>
    <submittedName>
        <fullName evidence="3">Methyltransferase domain-containing protein</fullName>
    </submittedName>
</protein>
<reference evidence="3" key="2">
    <citation type="submission" date="2021-04" db="EMBL/GenBank/DDBJ databases">
        <authorList>
            <person name="Gilroy R."/>
        </authorList>
    </citation>
    <scope>NUCLEOTIDE SEQUENCE</scope>
    <source>
        <strain evidence="3">ChiHjej12B11-1927</strain>
    </source>
</reference>
<gene>
    <name evidence="3" type="ORF">H9738_04075</name>
</gene>
<reference evidence="3" key="1">
    <citation type="journal article" date="2021" name="PeerJ">
        <title>Extensive microbial diversity within the chicken gut microbiome revealed by metagenomics and culture.</title>
        <authorList>
            <person name="Gilroy R."/>
            <person name="Ravi A."/>
            <person name="Getino M."/>
            <person name="Pursley I."/>
            <person name="Horton D.L."/>
            <person name="Alikhan N.F."/>
            <person name="Baker D."/>
            <person name="Gharbi K."/>
            <person name="Hall N."/>
            <person name="Watson M."/>
            <person name="Adriaenssens E.M."/>
            <person name="Foster-Nyarko E."/>
            <person name="Jarju S."/>
            <person name="Secka A."/>
            <person name="Antonio M."/>
            <person name="Oren A."/>
            <person name="Chaudhuri R.R."/>
            <person name="La Ragione R."/>
            <person name="Hildebrand F."/>
            <person name="Pallen M.J."/>
        </authorList>
    </citation>
    <scope>NUCLEOTIDE SEQUENCE</scope>
    <source>
        <strain evidence="3">ChiHjej12B11-1927</strain>
    </source>
</reference>
<keyword evidence="1" id="KW-0808">Transferase</keyword>
<dbReference type="Gene3D" id="3.40.50.150">
    <property type="entry name" value="Vaccinia Virus protein VP39"/>
    <property type="match status" value="1"/>
</dbReference>
<dbReference type="GO" id="GO:0032259">
    <property type="term" value="P:methylation"/>
    <property type="evidence" value="ECO:0007669"/>
    <property type="project" value="UniProtKB-KW"/>
</dbReference>
<dbReference type="InterPro" id="IPR036649">
    <property type="entry name" value="Pyrophosphatase_sf"/>
</dbReference>
<feature type="domain" description="Methyltransferase type 11" evidence="2">
    <location>
        <begin position="170"/>
        <end position="267"/>
    </location>
</feature>
<dbReference type="GO" id="GO:0003838">
    <property type="term" value="F:sterol 24-C-methyltransferase activity"/>
    <property type="evidence" value="ECO:0007669"/>
    <property type="project" value="TreeGrafter"/>
</dbReference>
<dbReference type="GO" id="GO:0005737">
    <property type="term" value="C:cytoplasm"/>
    <property type="evidence" value="ECO:0007669"/>
    <property type="project" value="InterPro"/>
</dbReference>
<comment type="caution">
    <text evidence="3">The sequence shown here is derived from an EMBL/GenBank/DDBJ whole genome shotgun (WGS) entry which is preliminary data.</text>
</comment>
<evidence type="ECO:0000313" key="3">
    <source>
        <dbReference type="EMBL" id="HIX37033.1"/>
    </source>
</evidence>
<dbReference type="CDD" id="cd02440">
    <property type="entry name" value="AdoMet_MTases"/>
    <property type="match status" value="1"/>
</dbReference>
<sequence>MTDGTSMLGKIVKVTVDRPMGSFHPKHQNLYYPVNYGYIEGIPAPDGEEQDVYILGVDRPVKEFIGRIIAVVRRLDDVEEKWVAAPEDMCFTRAQIQEQIFFQEQYFRSEIILLDKRERQESNMTETRENPARPEGEIGEKMLKRMNKSHGPLRNFGLSQIPWRPDMRILDVGCGGGATIREMLELSQDSVIDGVDYSEVSVAQSQELNREYLGKRCHISQGDAADLPFSENSYDLATAVETVYFWPDPEKAFSEVLRVLKPSGMFAVLNEGSDPDQCDWPKIDGFLRIYRPAELETLMKKAGFEEVEVHQGQGQMICVTGKKRGEKG</sequence>
<dbReference type="InterPro" id="IPR029063">
    <property type="entry name" value="SAM-dependent_MTases_sf"/>
</dbReference>
<dbReference type="Gene3D" id="3.90.80.10">
    <property type="entry name" value="Inorganic pyrophosphatase"/>
    <property type="match status" value="1"/>
</dbReference>
<dbReference type="AlphaFoldDB" id="A0A9D1VLG5"/>
<dbReference type="GO" id="GO:0016126">
    <property type="term" value="P:sterol biosynthetic process"/>
    <property type="evidence" value="ECO:0007669"/>
    <property type="project" value="TreeGrafter"/>
</dbReference>
<dbReference type="SUPFAM" id="SSF50324">
    <property type="entry name" value="Inorganic pyrophosphatase"/>
    <property type="match status" value="1"/>
</dbReference>
<dbReference type="PANTHER" id="PTHR44068:SF1">
    <property type="entry name" value="HYPOTHETICAL LOC100005854"/>
    <property type="match status" value="1"/>
</dbReference>
<dbReference type="EMBL" id="DXFG01000079">
    <property type="protein sequence ID" value="HIX37033.1"/>
    <property type="molecule type" value="Genomic_DNA"/>
</dbReference>
<dbReference type="GO" id="GO:0006796">
    <property type="term" value="P:phosphate-containing compound metabolic process"/>
    <property type="evidence" value="ECO:0007669"/>
    <property type="project" value="InterPro"/>
</dbReference>
<dbReference type="SUPFAM" id="SSF53335">
    <property type="entry name" value="S-adenosyl-L-methionine-dependent methyltransferases"/>
    <property type="match status" value="1"/>
</dbReference>
<name>A0A9D1VLG5_9FIRM</name>